<accession>A0A0U1M2R7</accession>
<gene>
    <name evidence="2" type="ORF">PISL3812_06927</name>
</gene>
<dbReference type="EMBL" id="CVMT01000007">
    <property type="protein sequence ID" value="CRG89888.1"/>
    <property type="molecule type" value="Genomic_DNA"/>
</dbReference>
<feature type="region of interest" description="Disordered" evidence="1">
    <location>
        <begin position="47"/>
        <end position="86"/>
    </location>
</feature>
<keyword evidence="3" id="KW-1185">Reference proteome</keyword>
<sequence>MTLIVAPADSMAPSTLERSRTRNQLDPSLEFGWSEPRAVHVDYSLDSANPEIEPSTVSGPEQPRPDIEQSEPVSNTDDGAPCSGDQ</sequence>
<dbReference type="AlphaFoldDB" id="A0A0U1M2R7"/>
<proteinExistence type="predicted"/>
<reference evidence="2 3" key="1">
    <citation type="submission" date="2015-04" db="EMBL/GenBank/DDBJ databases">
        <authorList>
            <person name="Syromyatnikov M.Y."/>
            <person name="Popov V.N."/>
        </authorList>
    </citation>
    <scope>NUCLEOTIDE SEQUENCE [LARGE SCALE GENOMIC DNA]</scope>
    <source>
        <strain evidence="2">WF-38-12</strain>
    </source>
</reference>
<name>A0A0U1M2R7_TALIS</name>
<protein>
    <submittedName>
        <fullName evidence="2">Uncharacterized protein</fullName>
    </submittedName>
</protein>
<organism evidence="2 3">
    <name type="scientific">Talaromyces islandicus</name>
    <name type="common">Penicillium islandicum</name>
    <dbReference type="NCBI Taxonomy" id="28573"/>
    <lineage>
        <taxon>Eukaryota</taxon>
        <taxon>Fungi</taxon>
        <taxon>Dikarya</taxon>
        <taxon>Ascomycota</taxon>
        <taxon>Pezizomycotina</taxon>
        <taxon>Eurotiomycetes</taxon>
        <taxon>Eurotiomycetidae</taxon>
        <taxon>Eurotiales</taxon>
        <taxon>Trichocomaceae</taxon>
        <taxon>Talaromyces</taxon>
        <taxon>Talaromyces sect. Islandici</taxon>
    </lineage>
</organism>
<feature type="region of interest" description="Disordered" evidence="1">
    <location>
        <begin position="1"/>
        <end position="29"/>
    </location>
</feature>
<evidence type="ECO:0000256" key="1">
    <source>
        <dbReference type="SAM" id="MobiDB-lite"/>
    </source>
</evidence>
<dbReference type="Proteomes" id="UP000054383">
    <property type="component" value="Unassembled WGS sequence"/>
</dbReference>
<evidence type="ECO:0000313" key="3">
    <source>
        <dbReference type="Proteomes" id="UP000054383"/>
    </source>
</evidence>
<evidence type="ECO:0000313" key="2">
    <source>
        <dbReference type="EMBL" id="CRG89888.1"/>
    </source>
</evidence>